<dbReference type="AlphaFoldDB" id="A0A286RIS9"/>
<name>A0A286RIS9_9BACT</name>
<dbReference type="EMBL" id="CP018477">
    <property type="protein sequence ID" value="ASV75864.1"/>
    <property type="molecule type" value="Genomic_DNA"/>
</dbReference>
<organism evidence="1 2">
    <name type="scientific">Thermogutta terrifontis</name>
    <dbReference type="NCBI Taxonomy" id="1331910"/>
    <lineage>
        <taxon>Bacteria</taxon>
        <taxon>Pseudomonadati</taxon>
        <taxon>Planctomycetota</taxon>
        <taxon>Planctomycetia</taxon>
        <taxon>Pirellulales</taxon>
        <taxon>Thermoguttaceae</taxon>
        <taxon>Thermogutta</taxon>
    </lineage>
</organism>
<sequence length="619" mass="69993">MFQATLGGLTMNRRIWLVLSVVAISVLRSSQAFGETSLTASTLAEGRHSPVRAIKHSDVVFMYDNPDMYEPYGCTALGWAGSQSPDRIRLAHQRGVRLFAVSIGFRTEFARMIDFTPQFMEATCRNFAGEPFIVPWLWDHKHKEQPAWWFCTNSPLYREYLYSRLRQVIASGADALHIDDYTGTAGAVTWLDACFCPSCMSGFREYLKRKLSQERLEELKLGDLSKFDYHQYLIEQGITPEKYHTQRAQLPLATEVLDFQVKSATQFVAEFREKANEWKGSHMPLAVNSSLVGPINLAITPYVDYFCCEVDHQAGKRQVPLHPIYVYKLADGLDRPVTSTASGGDWADVAANNLPGLVRTWIALSYAFGHNFMAPHRQWCYTREKGTHWYSGPVEEYAPLYRFARSNAEILDDFESIAKVAVVYDSHSQRQGKGQIEPICTALAELNVPFTIVVQGDDWLPGYNLREFDLAQYAAIVIPQNLAPSADLEQVLSSPSVQKKLVRWKSPQDAVALADRWIRLSPEKQLFVTGRRHLREKRLAVHLVNRQYDPARDAVTPVQNVVITLDRAILPGPPANSQLGTVRSFSEQSGSVEVRANAEHVELNVPAVDLWTIVELRWP</sequence>
<evidence type="ECO:0000313" key="2">
    <source>
        <dbReference type="Proteomes" id="UP000215086"/>
    </source>
</evidence>
<dbReference type="Gene3D" id="3.20.20.80">
    <property type="entry name" value="Glycosidases"/>
    <property type="match status" value="1"/>
</dbReference>
<dbReference type="Proteomes" id="UP000215086">
    <property type="component" value="Chromosome"/>
</dbReference>
<dbReference type="KEGG" id="ttf:THTE_3262"/>
<reference evidence="1 2" key="1">
    <citation type="journal article" name="Front. Microbiol.">
        <title>Sugar Metabolism of the First Thermophilic Planctomycete Thermogutta terrifontis: Comparative Genomic and Transcriptomic Approaches.</title>
        <authorList>
            <person name="Elcheninov A.G."/>
            <person name="Menzel P."/>
            <person name="Gudbergsdottir S.R."/>
            <person name="Slesarev A.I."/>
            <person name="Kadnikov V.V."/>
            <person name="Krogh A."/>
            <person name="Bonch-Osmolovskaya E.A."/>
            <person name="Peng X."/>
            <person name="Kublanov I.V."/>
        </authorList>
    </citation>
    <scope>NUCLEOTIDE SEQUENCE [LARGE SCALE GENOMIC DNA]</scope>
    <source>
        <strain evidence="1 2">R1</strain>
    </source>
</reference>
<accession>A0A286RIS9</accession>
<protein>
    <recommendedName>
        <fullName evidence="3">Glycoside hydrolase family 42 N-terminal domain-containing protein</fullName>
    </recommendedName>
</protein>
<evidence type="ECO:0000313" key="1">
    <source>
        <dbReference type="EMBL" id="ASV75864.1"/>
    </source>
</evidence>
<gene>
    <name evidence="1" type="ORF">THTE_3262</name>
</gene>
<keyword evidence="2" id="KW-1185">Reference proteome</keyword>
<proteinExistence type="predicted"/>
<evidence type="ECO:0008006" key="3">
    <source>
        <dbReference type="Google" id="ProtNLM"/>
    </source>
</evidence>